<dbReference type="SFLD" id="SFLDS00001">
    <property type="entry name" value="Enolase"/>
    <property type="match status" value="1"/>
</dbReference>
<dbReference type="RefSeq" id="WP_002572201.1">
    <property type="nucleotide sequence ID" value="NZ_BAABZS010000001.1"/>
</dbReference>
<dbReference type="SMART" id="SM00922">
    <property type="entry name" value="MR_MLE"/>
    <property type="match status" value="1"/>
</dbReference>
<dbReference type="InterPro" id="IPR034593">
    <property type="entry name" value="DgoD-like"/>
</dbReference>
<gene>
    <name evidence="4" type="primary">dgoD_3</name>
    <name evidence="4" type="ORF">CBLFYP116_04825</name>
</gene>
<dbReference type="InterPro" id="IPR029017">
    <property type="entry name" value="Enolase-like_N"/>
</dbReference>
<dbReference type="GeneID" id="23113330"/>
<keyword evidence="1" id="KW-0479">Metal-binding</keyword>
<dbReference type="GO" id="GO:0008869">
    <property type="term" value="F:galactonate dehydratase activity"/>
    <property type="evidence" value="ECO:0007669"/>
    <property type="project" value="UniProtKB-EC"/>
</dbReference>
<name>A0A6N2XE15_9FIRM</name>
<dbReference type="Pfam" id="PF13378">
    <property type="entry name" value="MR_MLE_C"/>
    <property type="match status" value="1"/>
</dbReference>
<dbReference type="SUPFAM" id="SSF54826">
    <property type="entry name" value="Enolase N-terminal domain-like"/>
    <property type="match status" value="1"/>
</dbReference>
<dbReference type="Pfam" id="PF02746">
    <property type="entry name" value="MR_MLE_N"/>
    <property type="match status" value="1"/>
</dbReference>
<keyword evidence="2 4" id="KW-0456">Lyase</keyword>
<dbReference type="InterPro" id="IPR013342">
    <property type="entry name" value="Mandelate_racemase_C"/>
</dbReference>
<protein>
    <submittedName>
        <fullName evidence="4">D-galactonate dehydratase</fullName>
        <ecNumber evidence="4">4.2.1.6</ecNumber>
    </submittedName>
</protein>
<dbReference type="EC" id="4.2.1.6" evidence="4"/>
<dbReference type="CDD" id="cd03316">
    <property type="entry name" value="MR_like"/>
    <property type="match status" value="1"/>
</dbReference>
<sequence>MKITSAKLFLAEYNRSETPEFPKKSKVVGIRIYTDEGIYGDGEVAGIHATYGAFGVIKDMWPFISGKDPFDNEVLWDQLMLRTFWGQNGGAFWYSAVSAIDIALWDIKSKALNVPLYKLLGGKRRDKVRCYASQLQFGWGPIDSPAVTVQDYVDRARLALQDGYDAIKIDFLNWDEKGNILNETNRLGLLPPELVQVFSDRVHAVREAIGPKVDLIIENHAGTNSNSAIQLSAAVQDCNIYYFEEPNTPVFYNNKYVKDNVKMPLAHGERVFGRWEYIRYFMDNSIQVIQPDIGNAGGITETKRICDMAYTFDVGVQIHTCASHLLTPPSVQLEACIPNFVIHEQHMRSMNPSNQELTAKVVMPKNGYLDVTDDIGIGNEWSDKALASEDQITLN</sequence>
<dbReference type="InterPro" id="IPR013341">
    <property type="entry name" value="Mandelate_racemase_N_dom"/>
</dbReference>
<proteinExistence type="predicted"/>
<dbReference type="InterPro" id="IPR029065">
    <property type="entry name" value="Enolase_C-like"/>
</dbReference>
<reference evidence="4" key="1">
    <citation type="submission" date="2019-11" db="EMBL/GenBank/DDBJ databases">
        <authorList>
            <person name="Feng L."/>
        </authorList>
    </citation>
    <scope>NUCLEOTIDE SEQUENCE</scope>
    <source>
        <strain evidence="4">CbolteaeLFYP116</strain>
    </source>
</reference>
<accession>A0A6N2XE15</accession>
<feature type="domain" description="Mandelate racemase/muconate lactonizing enzyme C-terminal" evidence="3">
    <location>
        <begin position="149"/>
        <end position="264"/>
    </location>
</feature>
<evidence type="ECO:0000313" key="4">
    <source>
        <dbReference type="EMBL" id="VYT51946.1"/>
    </source>
</evidence>
<dbReference type="Gene3D" id="3.30.390.10">
    <property type="entry name" value="Enolase-like, N-terminal domain"/>
    <property type="match status" value="1"/>
</dbReference>
<dbReference type="PANTHER" id="PTHR48080">
    <property type="entry name" value="D-GALACTONATE DEHYDRATASE-RELATED"/>
    <property type="match status" value="1"/>
</dbReference>
<evidence type="ECO:0000256" key="1">
    <source>
        <dbReference type="ARBA" id="ARBA00022723"/>
    </source>
</evidence>
<evidence type="ECO:0000256" key="2">
    <source>
        <dbReference type="ARBA" id="ARBA00023239"/>
    </source>
</evidence>
<dbReference type="Gene3D" id="3.20.20.120">
    <property type="entry name" value="Enolase-like C-terminal domain"/>
    <property type="match status" value="1"/>
</dbReference>
<dbReference type="InterPro" id="IPR036849">
    <property type="entry name" value="Enolase-like_C_sf"/>
</dbReference>
<dbReference type="EMBL" id="CACRTF010000017">
    <property type="protein sequence ID" value="VYT51946.1"/>
    <property type="molecule type" value="Genomic_DNA"/>
</dbReference>
<organism evidence="4">
    <name type="scientific">Enterocloster bolteae</name>
    <dbReference type="NCBI Taxonomy" id="208479"/>
    <lineage>
        <taxon>Bacteria</taxon>
        <taxon>Bacillati</taxon>
        <taxon>Bacillota</taxon>
        <taxon>Clostridia</taxon>
        <taxon>Lachnospirales</taxon>
        <taxon>Lachnospiraceae</taxon>
        <taxon>Enterocloster</taxon>
    </lineage>
</organism>
<dbReference type="SFLD" id="SFLDG00179">
    <property type="entry name" value="mandelate_racemase"/>
    <property type="match status" value="1"/>
</dbReference>
<evidence type="ECO:0000259" key="3">
    <source>
        <dbReference type="SMART" id="SM00922"/>
    </source>
</evidence>
<dbReference type="PANTHER" id="PTHR48080:SF2">
    <property type="entry name" value="D-GALACTONATE DEHYDRATASE"/>
    <property type="match status" value="1"/>
</dbReference>
<dbReference type="SUPFAM" id="SSF51604">
    <property type="entry name" value="Enolase C-terminal domain-like"/>
    <property type="match status" value="1"/>
</dbReference>
<dbReference type="GO" id="GO:0046872">
    <property type="term" value="F:metal ion binding"/>
    <property type="evidence" value="ECO:0007669"/>
    <property type="project" value="UniProtKB-KW"/>
</dbReference>
<dbReference type="AlphaFoldDB" id="A0A6N2XE15"/>